<feature type="transmembrane region" description="Helical" evidence="6">
    <location>
        <begin position="377"/>
        <end position="399"/>
    </location>
</feature>
<evidence type="ECO:0000256" key="5">
    <source>
        <dbReference type="ARBA" id="ARBA00023136"/>
    </source>
</evidence>
<reference evidence="7 8" key="1">
    <citation type="submission" date="2014-12" db="EMBL/GenBank/DDBJ databases">
        <authorList>
            <person name="Neuveglise Cecile"/>
        </authorList>
    </citation>
    <scope>NUCLEOTIDE SEQUENCE [LARGE SCALE GENOMIC DNA]</scope>
    <source>
        <strain evidence="7 8">CBS 12615</strain>
    </source>
</reference>
<keyword evidence="3 6" id="KW-0812">Transmembrane</keyword>
<dbReference type="GeneID" id="34687269"/>
<dbReference type="NCBIfam" id="TIGR00797">
    <property type="entry name" value="matE"/>
    <property type="match status" value="1"/>
</dbReference>
<sequence length="537" mass="59074">MERTPLLNAKKQGTETYGGYVSDGRSVESDEVCFSRFREMSPDLEESEIADLAILKDSSHLRVDTTSVGYEARVILKQAIPLTLTFFMEYSLAVTSMIVIGHYGTSENLASASLAVMTFNITGLAVIEGLSTSLDTFCAQAYGAQKYHKVGLYFLRCTAMMMVAAVPVILFWCSSAFWLKFVIPEHQLLADAQTFLRISALGLPGLIWFETGKRFAQAQGVYDAGTWVLLITIPTNVLLSIVLTKNFGIVGAPIATAISDWLSALALLIYCRYFEPRVGDCWYPFNTSWHHFKRLFQHWGAMWSLAFPGLVMVESEYLSFEILTIMTSRFGVEAIAAQAVVANVGSLAYQIPLSIACVVSTRIAGYIGTENIKNAKIVVRASYAVSAGVGLFTCLILVFGRKYLAQIFTKNDQVVTVAFHLMPILAINQLYDSVAIFSAAVLRSQGRQGIGGLLNVLGYYVIGIPLGGWLAFGPLDLELKGLWYGCGTGIFTLAISLTYYVLRSNWTEIYDEFLARESEDAEIDGLDVITSCSSSHL</sequence>
<evidence type="ECO:0000313" key="8">
    <source>
        <dbReference type="Proteomes" id="UP000054304"/>
    </source>
</evidence>
<comment type="subcellular location">
    <subcellularLocation>
        <location evidence="1">Membrane</location>
        <topology evidence="1">Multi-pass membrane protein</topology>
    </subcellularLocation>
</comment>
<dbReference type="GO" id="GO:0042910">
    <property type="term" value="F:xenobiotic transmembrane transporter activity"/>
    <property type="evidence" value="ECO:0007669"/>
    <property type="project" value="InterPro"/>
</dbReference>
<dbReference type="GO" id="GO:1990961">
    <property type="term" value="P:xenobiotic detoxification by transmembrane export across the plasma membrane"/>
    <property type="evidence" value="ECO:0007669"/>
    <property type="project" value="InterPro"/>
</dbReference>
<evidence type="ECO:0000256" key="6">
    <source>
        <dbReference type="SAM" id="Phobius"/>
    </source>
</evidence>
<keyword evidence="8" id="KW-1185">Reference proteome</keyword>
<feature type="transmembrane region" description="Helical" evidence="6">
    <location>
        <begin position="150"/>
        <end position="172"/>
    </location>
</feature>
<organism evidence="7 8">
    <name type="scientific">Lachancea lanzarotensis</name>
    <dbReference type="NCBI Taxonomy" id="1245769"/>
    <lineage>
        <taxon>Eukaryota</taxon>
        <taxon>Fungi</taxon>
        <taxon>Dikarya</taxon>
        <taxon>Ascomycota</taxon>
        <taxon>Saccharomycotina</taxon>
        <taxon>Saccharomycetes</taxon>
        <taxon>Saccharomycetales</taxon>
        <taxon>Saccharomycetaceae</taxon>
        <taxon>Lachancea</taxon>
    </lineage>
</organism>
<feature type="transmembrane region" description="Helical" evidence="6">
    <location>
        <begin position="481"/>
        <end position="502"/>
    </location>
</feature>
<dbReference type="InterPro" id="IPR045069">
    <property type="entry name" value="MATE_euk"/>
</dbReference>
<feature type="transmembrane region" description="Helical" evidence="6">
    <location>
        <begin position="454"/>
        <end position="475"/>
    </location>
</feature>
<comment type="similarity">
    <text evidence="2">Belongs to the multi antimicrobial extrusion (MATE) (TC 2.A.66.1) family.</text>
</comment>
<dbReference type="RefSeq" id="XP_022629962.1">
    <property type="nucleotide sequence ID" value="XM_022770642.1"/>
</dbReference>
<dbReference type="Pfam" id="PF01554">
    <property type="entry name" value="MatE"/>
    <property type="match status" value="2"/>
</dbReference>
<keyword evidence="5 6" id="KW-0472">Membrane</keyword>
<dbReference type="STRING" id="1245769.A0A0C7NBF1"/>
<evidence type="ECO:0000256" key="2">
    <source>
        <dbReference type="ARBA" id="ARBA00010199"/>
    </source>
</evidence>
<proteinExistence type="inferred from homology"/>
<dbReference type="PANTHER" id="PTHR11206">
    <property type="entry name" value="MULTIDRUG RESISTANCE PROTEIN"/>
    <property type="match status" value="1"/>
</dbReference>
<feature type="transmembrane region" description="Helical" evidence="6">
    <location>
        <begin position="221"/>
        <end position="243"/>
    </location>
</feature>
<feature type="transmembrane region" description="Helical" evidence="6">
    <location>
        <begin position="109"/>
        <end position="130"/>
    </location>
</feature>
<dbReference type="Proteomes" id="UP000054304">
    <property type="component" value="Unassembled WGS sequence"/>
</dbReference>
<evidence type="ECO:0000313" key="7">
    <source>
        <dbReference type="EMBL" id="CEP63750.1"/>
    </source>
</evidence>
<name>A0A0C7NBF1_9SACH</name>
<evidence type="ECO:0000256" key="1">
    <source>
        <dbReference type="ARBA" id="ARBA00004141"/>
    </source>
</evidence>
<evidence type="ECO:0000256" key="4">
    <source>
        <dbReference type="ARBA" id="ARBA00022989"/>
    </source>
</evidence>
<dbReference type="CDD" id="cd13132">
    <property type="entry name" value="MATE_eukaryotic"/>
    <property type="match status" value="1"/>
</dbReference>
<protein>
    <submittedName>
        <fullName evidence="7">LALA0S09e01662g1_1</fullName>
    </submittedName>
</protein>
<dbReference type="GO" id="GO:0016020">
    <property type="term" value="C:membrane"/>
    <property type="evidence" value="ECO:0007669"/>
    <property type="project" value="UniProtKB-SubCell"/>
</dbReference>
<dbReference type="GO" id="GO:0015297">
    <property type="term" value="F:antiporter activity"/>
    <property type="evidence" value="ECO:0007669"/>
    <property type="project" value="InterPro"/>
</dbReference>
<dbReference type="InterPro" id="IPR002528">
    <property type="entry name" value="MATE_fam"/>
</dbReference>
<dbReference type="AlphaFoldDB" id="A0A0C7NBF1"/>
<feature type="transmembrane region" description="Helical" evidence="6">
    <location>
        <begin position="82"/>
        <end position="103"/>
    </location>
</feature>
<feature type="transmembrane region" description="Helical" evidence="6">
    <location>
        <begin position="249"/>
        <end position="274"/>
    </location>
</feature>
<feature type="transmembrane region" description="Helical" evidence="6">
    <location>
        <begin position="192"/>
        <end position="209"/>
    </location>
</feature>
<evidence type="ECO:0000256" key="3">
    <source>
        <dbReference type="ARBA" id="ARBA00022692"/>
    </source>
</evidence>
<gene>
    <name evidence="7" type="ORF">LALA0_S09e01662g</name>
</gene>
<dbReference type="OrthoDB" id="2126698at2759"/>
<feature type="transmembrane region" description="Helical" evidence="6">
    <location>
        <begin position="419"/>
        <end position="442"/>
    </location>
</feature>
<keyword evidence="4 6" id="KW-1133">Transmembrane helix</keyword>
<accession>A0A0C7NBF1</accession>
<dbReference type="EMBL" id="LN736368">
    <property type="protein sequence ID" value="CEP63750.1"/>
    <property type="molecule type" value="Genomic_DNA"/>
</dbReference>
<dbReference type="HOGENOM" id="CLU_012893_1_2_1"/>